<keyword evidence="4" id="KW-0472">Membrane</keyword>
<feature type="domain" description="SusD-like N-terminal" evidence="7">
    <location>
        <begin position="20"/>
        <end position="229"/>
    </location>
</feature>
<evidence type="ECO:0000256" key="1">
    <source>
        <dbReference type="ARBA" id="ARBA00004442"/>
    </source>
</evidence>
<comment type="subcellular location">
    <subcellularLocation>
        <location evidence="1">Cell outer membrane</location>
    </subcellularLocation>
</comment>
<keyword evidence="9" id="KW-1185">Reference proteome</keyword>
<feature type="domain" description="RagB/SusD" evidence="6">
    <location>
        <begin position="324"/>
        <end position="449"/>
    </location>
</feature>
<reference evidence="8 9" key="1">
    <citation type="submission" date="2021-05" db="EMBL/GenBank/DDBJ databases">
        <title>A Polyphasic approach of four new species of the genus Ohtaekwangia: Ohtaekwangia histidinii sp. nov., Ohtaekwangia cretensis sp. nov., Ohtaekwangia indiensis sp. nov., Ohtaekwangia reichenbachii sp. nov. from diverse environment.</title>
        <authorList>
            <person name="Octaviana S."/>
        </authorList>
    </citation>
    <scope>NUCLEOTIDE SEQUENCE [LARGE SCALE GENOMIC DNA]</scope>
    <source>
        <strain evidence="8 9">PWU37</strain>
    </source>
</reference>
<evidence type="ECO:0000313" key="8">
    <source>
        <dbReference type="EMBL" id="MBT1686083.1"/>
    </source>
</evidence>
<accession>A0AAP2D640</accession>
<dbReference type="InterPro" id="IPR012944">
    <property type="entry name" value="SusD_RagB_dom"/>
</dbReference>
<dbReference type="Gene3D" id="1.25.40.390">
    <property type="match status" value="2"/>
</dbReference>
<proteinExistence type="inferred from homology"/>
<keyword evidence="3" id="KW-0732">Signal</keyword>
<evidence type="ECO:0000256" key="2">
    <source>
        <dbReference type="ARBA" id="ARBA00006275"/>
    </source>
</evidence>
<comment type="similarity">
    <text evidence="2">Belongs to the SusD family.</text>
</comment>
<evidence type="ECO:0000256" key="4">
    <source>
        <dbReference type="ARBA" id="ARBA00023136"/>
    </source>
</evidence>
<protein>
    <submittedName>
        <fullName evidence="8">RagB/SusD family nutrient uptake outer membrane protein</fullName>
    </submittedName>
</protein>
<dbReference type="RefSeq" id="WP_254089324.1">
    <property type="nucleotide sequence ID" value="NZ_JAHESC010000006.1"/>
</dbReference>
<evidence type="ECO:0000256" key="5">
    <source>
        <dbReference type="ARBA" id="ARBA00023237"/>
    </source>
</evidence>
<evidence type="ECO:0000259" key="6">
    <source>
        <dbReference type="Pfam" id="PF07980"/>
    </source>
</evidence>
<dbReference type="InterPro" id="IPR033985">
    <property type="entry name" value="SusD-like_N"/>
</dbReference>
<dbReference type="Proteomes" id="UP001319180">
    <property type="component" value="Unassembled WGS sequence"/>
</dbReference>
<dbReference type="EMBL" id="JAHESC010000006">
    <property type="protein sequence ID" value="MBT1686083.1"/>
    <property type="molecule type" value="Genomic_DNA"/>
</dbReference>
<dbReference type="GO" id="GO:0009279">
    <property type="term" value="C:cell outer membrane"/>
    <property type="evidence" value="ECO:0007669"/>
    <property type="project" value="UniProtKB-SubCell"/>
</dbReference>
<evidence type="ECO:0000256" key="3">
    <source>
        <dbReference type="ARBA" id="ARBA00022729"/>
    </source>
</evidence>
<organism evidence="8 9">
    <name type="scientific">Dawidia soli</name>
    <dbReference type="NCBI Taxonomy" id="2782352"/>
    <lineage>
        <taxon>Bacteria</taxon>
        <taxon>Pseudomonadati</taxon>
        <taxon>Bacteroidota</taxon>
        <taxon>Cytophagia</taxon>
        <taxon>Cytophagales</taxon>
        <taxon>Chryseotaleaceae</taxon>
        <taxon>Dawidia</taxon>
    </lineage>
</organism>
<dbReference type="PROSITE" id="PS51257">
    <property type="entry name" value="PROKAR_LIPOPROTEIN"/>
    <property type="match status" value="1"/>
</dbReference>
<sequence length="489" mass="55400">MKLYRSILLVTGIALAGCEDFLSKIPDNRTKLDSKEKISEVLVTAYPEGNYMPFCEAMSDNVEDNLSQSQDVINTDAYFWRDITATTQDSPESYWNSCYAAIAAANHALRAIEQAGSPAEYNAEKGEGLIARAYAHFMLVNLFAQSYEPATAAYVPGVPYVTEPETESLKGYTRGTVQSVYEMIEKDLVEALPLISDEEYVTDDSDASGVPRYHFTRAAAQTFAARFYLFKRDWNKVIEHAGKVFNNGDFAANLRPWNTTYGTYSAEQMMAAYTRSTEKANLLLVGCISNWYVNFRILRYSTGINRMREVMAPNPTGGNYAYSLISNSNQIYAVPKYREHFVRTSTNANTGFSYTFIPLFTAEEALLSRAEAYVQLERTEEALADLNVWVSKRVSGYVPQYHNLSANRLYNFYGETNNQKATLRAVLDLRRAEFIHEGMRWFDIRRHNLTVVHTTRTGERYELKPGDPRRVLQLPAEAITLAGLEPNPR</sequence>
<dbReference type="Pfam" id="PF07980">
    <property type="entry name" value="SusD_RagB"/>
    <property type="match status" value="1"/>
</dbReference>
<evidence type="ECO:0000259" key="7">
    <source>
        <dbReference type="Pfam" id="PF14322"/>
    </source>
</evidence>
<comment type="caution">
    <text evidence="8">The sequence shown here is derived from an EMBL/GenBank/DDBJ whole genome shotgun (WGS) entry which is preliminary data.</text>
</comment>
<name>A0AAP2D640_9BACT</name>
<keyword evidence="5" id="KW-0998">Cell outer membrane</keyword>
<evidence type="ECO:0000313" key="9">
    <source>
        <dbReference type="Proteomes" id="UP001319180"/>
    </source>
</evidence>
<dbReference type="Pfam" id="PF14322">
    <property type="entry name" value="SusD-like_3"/>
    <property type="match status" value="1"/>
</dbReference>
<dbReference type="AlphaFoldDB" id="A0AAP2D640"/>
<dbReference type="InterPro" id="IPR011990">
    <property type="entry name" value="TPR-like_helical_dom_sf"/>
</dbReference>
<gene>
    <name evidence="8" type="ORF">KK078_05920</name>
</gene>
<dbReference type="SUPFAM" id="SSF48452">
    <property type="entry name" value="TPR-like"/>
    <property type="match status" value="1"/>
</dbReference>